<keyword evidence="1" id="KW-0472">Membrane</keyword>
<accession>A0ABQ4C6C9</accession>
<gene>
    <name evidence="3" type="ORF">Air01nite_44340</name>
</gene>
<feature type="signal peptide" evidence="2">
    <location>
        <begin position="1"/>
        <end position="19"/>
    </location>
</feature>
<keyword evidence="2" id="KW-0732">Signal</keyword>
<keyword evidence="1" id="KW-1133">Transmembrane helix</keyword>
<proteinExistence type="predicted"/>
<evidence type="ECO:0000256" key="1">
    <source>
        <dbReference type="SAM" id="Phobius"/>
    </source>
</evidence>
<evidence type="ECO:0000313" key="3">
    <source>
        <dbReference type="EMBL" id="GIF58339.1"/>
    </source>
</evidence>
<protein>
    <submittedName>
        <fullName evidence="3">Uncharacterized protein</fullName>
    </submittedName>
</protein>
<feature type="chain" id="PRO_5046738269" evidence="2">
    <location>
        <begin position="20"/>
        <end position="215"/>
    </location>
</feature>
<reference evidence="3 4" key="1">
    <citation type="submission" date="2021-01" db="EMBL/GenBank/DDBJ databases">
        <title>Whole genome shotgun sequence of Asanoa iriomotensis NBRC 100142.</title>
        <authorList>
            <person name="Komaki H."/>
            <person name="Tamura T."/>
        </authorList>
    </citation>
    <scope>NUCLEOTIDE SEQUENCE [LARGE SCALE GENOMIC DNA]</scope>
    <source>
        <strain evidence="3 4">NBRC 100142</strain>
    </source>
</reference>
<keyword evidence="4" id="KW-1185">Reference proteome</keyword>
<keyword evidence="1" id="KW-0812">Transmembrane</keyword>
<organism evidence="3 4">
    <name type="scientific">Asanoa iriomotensis</name>
    <dbReference type="NCBI Taxonomy" id="234613"/>
    <lineage>
        <taxon>Bacteria</taxon>
        <taxon>Bacillati</taxon>
        <taxon>Actinomycetota</taxon>
        <taxon>Actinomycetes</taxon>
        <taxon>Micromonosporales</taxon>
        <taxon>Micromonosporaceae</taxon>
        <taxon>Asanoa</taxon>
    </lineage>
</organism>
<dbReference type="Proteomes" id="UP000624325">
    <property type="component" value="Unassembled WGS sequence"/>
</dbReference>
<dbReference type="EMBL" id="BONC01000032">
    <property type="protein sequence ID" value="GIF58339.1"/>
    <property type="molecule type" value="Genomic_DNA"/>
</dbReference>
<feature type="transmembrane region" description="Helical" evidence="1">
    <location>
        <begin position="188"/>
        <end position="210"/>
    </location>
</feature>
<name>A0ABQ4C6C9_9ACTN</name>
<comment type="caution">
    <text evidence="3">The sequence shown here is derived from an EMBL/GenBank/DDBJ whole genome shotgun (WGS) entry which is preliminary data.</text>
</comment>
<sequence length="215" mass="22698">MVAAGFLLGTTGAAAPALAAARPATVVGQAPKAPQATAVVITAEGMADSTVTAKDKPQLFRDLLREVSFLPGTVGQITAPKKETLGKKFTVVVRYDDKPRYTYDLYPLAQGGPKAYRPAAQPDKKKTTPAWFLGRMTMSEALRIAGAPIPEKPDVISGGIGGGERVIPDDALPTGRDVDTLLSELRRLVLLNGGVVLVLAFMVAGVALIIRHRTR</sequence>
<evidence type="ECO:0000256" key="2">
    <source>
        <dbReference type="SAM" id="SignalP"/>
    </source>
</evidence>
<evidence type="ECO:0000313" key="4">
    <source>
        <dbReference type="Proteomes" id="UP000624325"/>
    </source>
</evidence>